<dbReference type="OrthoDB" id="9884296at2759"/>
<feature type="region of interest" description="Disordered" evidence="1">
    <location>
        <begin position="1957"/>
        <end position="2078"/>
    </location>
</feature>
<feature type="compositionally biased region" description="Basic and acidic residues" evidence="1">
    <location>
        <begin position="2349"/>
        <end position="2368"/>
    </location>
</feature>
<feature type="compositionally biased region" description="Polar residues" evidence="1">
    <location>
        <begin position="755"/>
        <end position="764"/>
    </location>
</feature>
<feature type="compositionally biased region" description="Polar residues" evidence="1">
    <location>
        <begin position="2459"/>
        <end position="2493"/>
    </location>
</feature>
<feature type="region of interest" description="Disordered" evidence="1">
    <location>
        <begin position="1730"/>
        <end position="1776"/>
    </location>
</feature>
<feature type="region of interest" description="Disordered" evidence="1">
    <location>
        <begin position="987"/>
        <end position="1055"/>
    </location>
</feature>
<dbReference type="InterPro" id="IPR037213">
    <property type="entry name" value="Run_dom_sf"/>
</dbReference>
<dbReference type="InterPro" id="IPR004012">
    <property type="entry name" value="Run_dom"/>
</dbReference>
<feature type="compositionally biased region" description="Acidic residues" evidence="1">
    <location>
        <begin position="1311"/>
        <end position="1329"/>
    </location>
</feature>
<keyword evidence="4" id="KW-1185">Reference proteome</keyword>
<feature type="compositionally biased region" description="Polar residues" evidence="1">
    <location>
        <begin position="856"/>
        <end position="866"/>
    </location>
</feature>
<feature type="compositionally biased region" description="Low complexity" evidence="1">
    <location>
        <begin position="203"/>
        <end position="212"/>
    </location>
</feature>
<feature type="compositionally biased region" description="Basic and acidic residues" evidence="1">
    <location>
        <begin position="246"/>
        <end position="256"/>
    </location>
</feature>
<feature type="region of interest" description="Disordered" evidence="1">
    <location>
        <begin position="1807"/>
        <end position="1834"/>
    </location>
</feature>
<dbReference type="PANTHER" id="PTHR15591:SF13">
    <property type="entry name" value="RUN DOMAIN-CONTAINING PROTEIN"/>
    <property type="match status" value="1"/>
</dbReference>
<feature type="region of interest" description="Disordered" evidence="1">
    <location>
        <begin position="755"/>
        <end position="775"/>
    </location>
</feature>
<feature type="compositionally biased region" description="Basic and acidic residues" evidence="1">
    <location>
        <begin position="1411"/>
        <end position="1429"/>
    </location>
</feature>
<feature type="region of interest" description="Disordered" evidence="1">
    <location>
        <begin position="1311"/>
        <end position="1520"/>
    </location>
</feature>
<feature type="compositionally biased region" description="Basic residues" evidence="1">
    <location>
        <begin position="2434"/>
        <end position="2443"/>
    </location>
</feature>
<feature type="compositionally biased region" description="Low complexity" evidence="1">
    <location>
        <begin position="1496"/>
        <end position="1515"/>
    </location>
</feature>
<feature type="domain" description="RUN" evidence="2">
    <location>
        <begin position="1577"/>
        <end position="1722"/>
    </location>
</feature>
<feature type="compositionally biased region" description="Polar residues" evidence="1">
    <location>
        <begin position="1043"/>
        <end position="1053"/>
    </location>
</feature>
<sequence length="2632" mass="289249">MDYNDNTEGIDVITNQTLNRGPVVIGTRDVITANDVINNRPIEFNSTRNMDQFFNCDNKTSNFDPQNVAKGTEDKSKKSRGKNTSKSKTTWQELSPKKERKSLLSGESSGSGSSSTASSPTKSWKSLEKGTNQNQMLTWRDVSPTKSDRGIVSSSSDSQYSPKREPGRLSSSSDSQSSPRRDHTRQLSSSSDSQYSPRRDKLSSSSSDSQYSPKRRPNRGQRGHIRSPEHACSRHRTGTINQNETYKVHDSPEHGHARFSPPSPSRGFPAAGGMDDAASNDYFYDEDFTVQFDTNLRESSPGVNCSCVDPDLMIGFPHVVTGSYLSFGGGAKGTNILDQNSTELFCPDESELSYSRNSAMDVSTSEREMMCSSDMLDFSDNPLFTPSPTGDLHGAGDLHGTGEQLMTDSLDKVTVKCQFPVLGLTPEQYQGQVQNTMEMSSSRTSSENNFCLNCCPRKDEYHLSFIGSQGSKGSGSDLENSLTSLESGQCRYSQQQGSVCSTDGEECSDSFHFCYSGTGPHGKGKVIGSRGQKFHALGGIQETSMEHSVSSEDSVSPKLTPTSKQDLKLFSSGTLPRHLGSRGCQVTSPKKRFQPVAAGHSPLRSTLPLSGRQRSKKVTSWRQVKSLRRLGKLESVLDPSRSSSMPDLCLHQTWQSLSSQDIQRLAESFHNKRHSAYLLDLYQRAKDQSNPVSPETMANIEQILFQHPIGQTHHHPADPPMAHHNNNCSEITREDSYSDHTLTNSHAQFLSAGVNATTHSSPGPASTPQPHPLQYSTRKRILEWLEKEKFDATNKSKGSQTEVTKCTKETVVSPTTITLWCGTKNFSSQFPPSMKDCAIQTTVTEDVKPKKPSMHDSAQQTTPISEKNSVLSMLPESFNELEEILPKFEPPDGKKSKGFMPRSKSADSARRKTSLTVGICEKNTFYSHKSLPDLSFLSATVFTANSDISLFDPLPLDTPLPVFSESEEYAKTQEYIRNKAAYHSHYGRHEAPSGANYKRSRSAPPRHPINANLSRNCAESGSSSSGFSTSSTSSGIDPGYSEPRSSQTGSPSNDIERLLFYPPHIEISSSSKSPCHVCKSEDGLDIGQISTGPPPQLLTNQLEGTNKALVRPTAEKPDDKKIHRYTNEVHPGMMDVRHRPKQPVKPVVASTVTTNSSHLEHLYVLQEEQTPVSSPERISPTPYSSRFDHTLQCCHDNCTCYISMENERLAEWRRDQLILRRKLDYQIQLSSESGSSSSSSLIPNIDKKPLKSCLRKKQVLRSRSMSEPYLIQQIEGRRLQGQKVNRHSYACEEIYLLQDETGEYFLCENKDETEEEEVEDGDEDEDEKETSDPVMFYLEDDSVGNSQTVRRRQKKPVEEKKESCDDSSDKELSGKRKSVSFASEVSFHAISPQDSPKRRNTNSDTDDSEDTEAKQETVHCTPKDTEAKQETVNCTPKDTEAKQETVHCTPKDTEAKQETVHCTPKESQKEQPAASTAAPGLPESTPKPVPAQTLVSSLASSADSDSAPPAEFLLSPPQPEPQLSPFSHALALGPETARRRVMLHEVSQAAESLVRHFAKAMNPFDKLRLGSTADSPEVGDLVLSTLCSVLTRVVSDGMKPYLAGVQVFGRVQVTVWKVTEASAEQGPYTRAVHELVQQLKANGGLTTNSMKFEAFIFSLLNLRLLDYWMGYLRYSDTITEKYYNPDGVIVLGRTAHQVEYDEMLTSLQALAVLPFQLGLDFLTEKYAKTKSASPSHSPSKGLPLGSPTDDKQAPAKPPRRTPTGITSKAWDWLKGGATEPPAEQVLAESNGMISSFTGMLGKWTGWDTSKGDGLQAPPTNCQSQQPANQNQPTQNVVKVENDNPELTVTPQKLTGRCPVAEEEEFQDCEIETEPSDTAKGDKSSSPLKVQIDKTEPVSESVAKELSPSHQISTTEKKTTHEMKVFPEKLDPDKEEESSLNIEKTMIESVTGITQKLLGMGNQREKPAYRKGVTDYDFNKEQRENTSAEKKLENDTSETLADSSKPPAEKSSEVTAEPGTDDKAAPVTGGEKQAKPEGGKLQTSAERKSMIPTATSRPKNLGMAKGKTEAKPTGGKNKSGLIKLFDKLLLPKENNAPPKAASASQIPKIKTRWSWGAGAQNQAPVDTKTGVGARPKSVCVMKTEPSPKQTSTAPAKKRPNTTTTKEDPKNLNASPVTRVGRDQNGGLGKDQAELNATQSKGDAVKDADKSVQNAINAGQDQLLTIQLDKTTGEASLQQTFHVDDNGEAKLRQRYQLDQTGKARDQNLTVQWDRCSPVKLQQTVHLDQGQAKLHQTMEVDQDTEGAAQVKTGQGAAPVKAGQEAAPVKAGQEEASNKAEGKDGNVENAGKTGEDLEGDKGKKGKGGDKKAVAAGRAAWKAVERGPTLFLPTNCKFLDNIEKRNNDPESPKRKASPNRRSTPSSTNSSPANSPKSPRSNKTKRRWSLHGNTFKKEPADLDILNSNSNSPDNNILKSAPTTPSKGKTVKTDPSNSSADKSDQSKPSRSDKSKNLTKKLANGKAASGEKEKKKLANQKSNKEEKASNEKKSSDEKEEGEFRFLKPVYRYIQTLKAYEATDPSYLSYGEGEYFEVLAQIDAIRLFCVQGKKEGLIQVEAVKSVTDKDEFHVLHDNFYR</sequence>
<feature type="compositionally biased region" description="Basic residues" evidence="1">
    <location>
        <begin position="213"/>
        <end position="225"/>
    </location>
</feature>
<feature type="region of interest" description="Disordered" evidence="1">
    <location>
        <begin position="887"/>
        <end position="910"/>
    </location>
</feature>
<feature type="compositionally biased region" description="Low complexity" evidence="1">
    <location>
        <begin position="2414"/>
        <end position="2433"/>
    </location>
</feature>
<dbReference type="SMART" id="SM00593">
    <property type="entry name" value="RUN"/>
    <property type="match status" value="1"/>
</dbReference>
<feature type="compositionally biased region" description="Basic and acidic residues" evidence="1">
    <location>
        <begin position="2395"/>
        <end position="2408"/>
    </location>
</feature>
<evidence type="ECO:0000313" key="4">
    <source>
        <dbReference type="Proteomes" id="UP000242188"/>
    </source>
</evidence>
<dbReference type="SUPFAM" id="SSF140741">
    <property type="entry name" value="RUN domain-like"/>
    <property type="match status" value="1"/>
</dbReference>
<evidence type="ECO:0000256" key="1">
    <source>
        <dbReference type="SAM" id="MobiDB-lite"/>
    </source>
</evidence>
<dbReference type="PANTHER" id="PTHR15591">
    <property type="entry name" value="RUN AND SH3 DOMAIN CONTAINING"/>
    <property type="match status" value="1"/>
</dbReference>
<reference evidence="3 4" key="1">
    <citation type="journal article" date="2017" name="Nat. Ecol. Evol.">
        <title>Scallop genome provides insights into evolution of bilaterian karyotype and development.</title>
        <authorList>
            <person name="Wang S."/>
            <person name="Zhang J."/>
            <person name="Jiao W."/>
            <person name="Li J."/>
            <person name="Xun X."/>
            <person name="Sun Y."/>
            <person name="Guo X."/>
            <person name="Huan P."/>
            <person name="Dong B."/>
            <person name="Zhang L."/>
            <person name="Hu X."/>
            <person name="Sun X."/>
            <person name="Wang J."/>
            <person name="Zhao C."/>
            <person name="Wang Y."/>
            <person name="Wang D."/>
            <person name="Huang X."/>
            <person name="Wang R."/>
            <person name="Lv J."/>
            <person name="Li Y."/>
            <person name="Zhang Z."/>
            <person name="Liu B."/>
            <person name="Lu W."/>
            <person name="Hui Y."/>
            <person name="Liang J."/>
            <person name="Zhou Z."/>
            <person name="Hou R."/>
            <person name="Li X."/>
            <person name="Liu Y."/>
            <person name="Li H."/>
            <person name="Ning X."/>
            <person name="Lin Y."/>
            <person name="Zhao L."/>
            <person name="Xing Q."/>
            <person name="Dou J."/>
            <person name="Li Y."/>
            <person name="Mao J."/>
            <person name="Guo H."/>
            <person name="Dou H."/>
            <person name="Li T."/>
            <person name="Mu C."/>
            <person name="Jiang W."/>
            <person name="Fu Q."/>
            <person name="Fu X."/>
            <person name="Miao Y."/>
            <person name="Liu J."/>
            <person name="Yu Q."/>
            <person name="Li R."/>
            <person name="Liao H."/>
            <person name="Li X."/>
            <person name="Kong Y."/>
            <person name="Jiang Z."/>
            <person name="Chourrout D."/>
            <person name="Li R."/>
            <person name="Bao Z."/>
        </authorList>
    </citation>
    <scope>NUCLEOTIDE SEQUENCE [LARGE SCALE GENOMIC DNA]</scope>
    <source>
        <strain evidence="3 4">PY_sf001</strain>
    </source>
</reference>
<feature type="region of interest" description="Disordered" evidence="1">
    <location>
        <begin position="593"/>
        <end position="618"/>
    </location>
</feature>
<dbReference type="EMBL" id="NEDP02002871">
    <property type="protein sequence ID" value="OWF49970.1"/>
    <property type="molecule type" value="Genomic_DNA"/>
</dbReference>
<feature type="compositionally biased region" description="Basic and acidic residues" evidence="1">
    <location>
        <begin position="2521"/>
        <end position="2552"/>
    </location>
</feature>
<dbReference type="CDD" id="cd17685">
    <property type="entry name" value="RUN_RUSC"/>
    <property type="match status" value="1"/>
</dbReference>
<feature type="compositionally biased region" description="Acidic residues" evidence="1">
    <location>
        <begin position="1863"/>
        <end position="1874"/>
    </location>
</feature>
<dbReference type="Gene3D" id="1.20.58.900">
    <property type="match status" value="1"/>
</dbReference>
<feature type="region of interest" description="Disordered" evidence="1">
    <location>
        <begin position="1863"/>
        <end position="1939"/>
    </location>
</feature>
<evidence type="ECO:0000259" key="2">
    <source>
        <dbReference type="PROSITE" id="PS50826"/>
    </source>
</evidence>
<dbReference type="InterPro" id="IPR047343">
    <property type="entry name" value="RUSC1_2"/>
</dbReference>
<feature type="compositionally biased region" description="Low complexity" evidence="1">
    <location>
        <begin position="1020"/>
        <end position="1035"/>
    </location>
</feature>
<name>A0A210QMK3_MIZYE</name>
<feature type="region of interest" description="Disordered" evidence="1">
    <location>
        <begin position="2296"/>
        <end position="2552"/>
    </location>
</feature>
<dbReference type="GO" id="GO:0031410">
    <property type="term" value="C:cytoplasmic vesicle"/>
    <property type="evidence" value="ECO:0007669"/>
    <property type="project" value="TreeGrafter"/>
</dbReference>
<feature type="region of interest" description="Disordered" evidence="1">
    <location>
        <begin position="845"/>
        <end position="866"/>
    </location>
</feature>
<organism evidence="3 4">
    <name type="scientific">Mizuhopecten yessoensis</name>
    <name type="common">Japanese scallop</name>
    <name type="synonym">Patinopecten yessoensis</name>
    <dbReference type="NCBI Taxonomy" id="6573"/>
    <lineage>
        <taxon>Eukaryota</taxon>
        <taxon>Metazoa</taxon>
        <taxon>Spiralia</taxon>
        <taxon>Lophotrochozoa</taxon>
        <taxon>Mollusca</taxon>
        <taxon>Bivalvia</taxon>
        <taxon>Autobranchia</taxon>
        <taxon>Pteriomorphia</taxon>
        <taxon>Pectinida</taxon>
        <taxon>Pectinoidea</taxon>
        <taxon>Pectinidae</taxon>
        <taxon>Mizuhopecten</taxon>
    </lineage>
</organism>
<dbReference type="PROSITE" id="PS50826">
    <property type="entry name" value="RUN"/>
    <property type="match status" value="1"/>
</dbReference>
<feature type="compositionally biased region" description="Basic and acidic residues" evidence="1">
    <location>
        <begin position="1437"/>
        <end position="1469"/>
    </location>
</feature>
<protein>
    <submittedName>
        <fullName evidence="3">Iporin</fullName>
    </submittedName>
</protein>
<feature type="compositionally biased region" description="Basic and acidic residues" evidence="1">
    <location>
        <begin position="1914"/>
        <end position="1931"/>
    </location>
</feature>
<feature type="region of interest" description="Disordered" evidence="1">
    <location>
        <begin position="57"/>
        <end position="274"/>
    </location>
</feature>
<feature type="compositionally biased region" description="Basic and acidic residues" evidence="1">
    <location>
        <begin position="1355"/>
        <end position="1374"/>
    </location>
</feature>
<feature type="region of interest" description="Disordered" evidence="1">
    <location>
        <begin position="2117"/>
        <end position="2206"/>
    </location>
</feature>
<accession>A0A210QMK3</accession>
<feature type="compositionally biased region" description="Basic and acidic residues" evidence="1">
    <location>
        <begin position="2494"/>
        <end position="2508"/>
    </location>
</feature>
<proteinExistence type="predicted"/>
<feature type="compositionally biased region" description="Basic and acidic residues" evidence="1">
    <location>
        <begin position="2328"/>
        <end position="2342"/>
    </location>
</feature>
<evidence type="ECO:0000313" key="3">
    <source>
        <dbReference type="EMBL" id="OWF49970.1"/>
    </source>
</evidence>
<comment type="caution">
    <text evidence="3">The sequence shown here is derived from an EMBL/GenBank/DDBJ whole genome shotgun (WGS) entry which is preliminary data.</text>
</comment>
<dbReference type="Proteomes" id="UP000242188">
    <property type="component" value="Unassembled WGS sequence"/>
</dbReference>
<feature type="compositionally biased region" description="Low complexity" evidence="1">
    <location>
        <begin position="1820"/>
        <end position="1834"/>
    </location>
</feature>
<gene>
    <name evidence="3" type="ORF">KP79_PYT23208</name>
</gene>
<dbReference type="STRING" id="6573.A0A210QMK3"/>
<dbReference type="Pfam" id="PF02759">
    <property type="entry name" value="RUN"/>
    <property type="match status" value="1"/>
</dbReference>
<feature type="compositionally biased region" description="Basic and acidic residues" evidence="1">
    <location>
        <begin position="1962"/>
        <end position="1993"/>
    </location>
</feature>
<feature type="compositionally biased region" description="Low complexity" evidence="1">
    <location>
        <begin position="103"/>
        <end position="124"/>
    </location>
</feature>